<dbReference type="Proteomes" id="UP000604046">
    <property type="component" value="Unassembled WGS sequence"/>
</dbReference>
<proteinExistence type="predicted"/>
<evidence type="ECO:0000313" key="3">
    <source>
        <dbReference type="Proteomes" id="UP000604046"/>
    </source>
</evidence>
<name>A0A812N9Z8_9DINO</name>
<dbReference type="AlphaFoldDB" id="A0A812N9Z8"/>
<accession>A0A812N9Z8</accession>
<feature type="signal peptide" evidence="1">
    <location>
        <begin position="1"/>
        <end position="23"/>
    </location>
</feature>
<evidence type="ECO:0000256" key="1">
    <source>
        <dbReference type="SAM" id="SignalP"/>
    </source>
</evidence>
<dbReference type="OrthoDB" id="407934at2759"/>
<reference evidence="2" key="1">
    <citation type="submission" date="2021-02" db="EMBL/GenBank/DDBJ databases">
        <authorList>
            <person name="Dougan E. K."/>
            <person name="Rhodes N."/>
            <person name="Thang M."/>
            <person name="Chan C."/>
        </authorList>
    </citation>
    <scope>NUCLEOTIDE SEQUENCE</scope>
</reference>
<protein>
    <submittedName>
        <fullName evidence="2">Uncharacterized protein</fullName>
    </submittedName>
</protein>
<feature type="chain" id="PRO_5032977389" evidence="1">
    <location>
        <begin position="24"/>
        <end position="276"/>
    </location>
</feature>
<comment type="caution">
    <text evidence="2">The sequence shown here is derived from an EMBL/GenBank/DDBJ whole genome shotgun (WGS) entry which is preliminary data.</text>
</comment>
<sequence>MPDGSFIAGKFLHVLAIIAVVDAAQTFGGDFGSPFDDSIPFHSDVDDPSIAQTIFGSDSFGATDLLNMDSEELALDGDETWRSQPRANTGTIDPFTCVDTTRRSAIACFDFSTASCAAFLETPCDCSTTRPICVTQSGSKASPASNDRPELHSCCSRPGTASEGMLLGKARESSPFAKKIMEKALSSWDTKEKTKCFSTARSARGTVSLTDCKTKCLEEKREVEPKECDAILYKEKGNGKGLCFVLFGLDEPSCEESDTWKTLVYKKPLGPFNSGE</sequence>
<keyword evidence="3" id="KW-1185">Reference proteome</keyword>
<evidence type="ECO:0000313" key="2">
    <source>
        <dbReference type="EMBL" id="CAE7306308.1"/>
    </source>
</evidence>
<keyword evidence="1" id="KW-0732">Signal</keyword>
<organism evidence="2 3">
    <name type="scientific">Symbiodinium natans</name>
    <dbReference type="NCBI Taxonomy" id="878477"/>
    <lineage>
        <taxon>Eukaryota</taxon>
        <taxon>Sar</taxon>
        <taxon>Alveolata</taxon>
        <taxon>Dinophyceae</taxon>
        <taxon>Suessiales</taxon>
        <taxon>Symbiodiniaceae</taxon>
        <taxon>Symbiodinium</taxon>
    </lineage>
</organism>
<dbReference type="EMBL" id="CAJNDS010002074">
    <property type="protein sequence ID" value="CAE7306308.1"/>
    <property type="molecule type" value="Genomic_DNA"/>
</dbReference>
<gene>
    <name evidence="2" type="ORF">SNAT2548_LOCUS16097</name>
</gene>